<evidence type="ECO:0000313" key="1">
    <source>
        <dbReference type="EMBL" id="GAA0283581.1"/>
    </source>
</evidence>
<proteinExistence type="predicted"/>
<name>A0ABN0VAJ8_9ACTN</name>
<organism evidence="1 2">
    <name type="scientific">Streptomyces polychromogenes</name>
    <dbReference type="NCBI Taxonomy" id="67342"/>
    <lineage>
        <taxon>Bacteria</taxon>
        <taxon>Bacillati</taxon>
        <taxon>Actinomycetota</taxon>
        <taxon>Actinomycetes</taxon>
        <taxon>Kitasatosporales</taxon>
        <taxon>Streptomycetaceae</taxon>
        <taxon>Streptomyces</taxon>
    </lineage>
</organism>
<dbReference type="Proteomes" id="UP001501867">
    <property type="component" value="Unassembled WGS sequence"/>
</dbReference>
<sequence>MSFIPVALPTFRTARADHPHEVRTMLARLPDRPLRPVDYWRVVDNLVPPAETVAYCSRTSR</sequence>
<comment type="caution">
    <text evidence="1">The sequence shown here is derived from an EMBL/GenBank/DDBJ whole genome shotgun (WGS) entry which is preliminary data.</text>
</comment>
<dbReference type="EMBL" id="BAAABV010000014">
    <property type="protein sequence ID" value="GAA0283581.1"/>
    <property type="molecule type" value="Genomic_DNA"/>
</dbReference>
<keyword evidence="2" id="KW-1185">Reference proteome</keyword>
<reference evidence="1 2" key="1">
    <citation type="journal article" date="2019" name="Int. J. Syst. Evol. Microbiol.">
        <title>The Global Catalogue of Microorganisms (GCM) 10K type strain sequencing project: providing services to taxonomists for standard genome sequencing and annotation.</title>
        <authorList>
            <consortium name="The Broad Institute Genomics Platform"/>
            <consortium name="The Broad Institute Genome Sequencing Center for Infectious Disease"/>
            <person name="Wu L."/>
            <person name="Ma J."/>
        </authorList>
    </citation>
    <scope>NUCLEOTIDE SEQUENCE [LARGE SCALE GENOMIC DNA]</scope>
    <source>
        <strain evidence="1 2">JCM 4505</strain>
    </source>
</reference>
<evidence type="ECO:0000313" key="2">
    <source>
        <dbReference type="Proteomes" id="UP001501867"/>
    </source>
</evidence>
<accession>A0ABN0VAJ8</accession>
<protein>
    <submittedName>
        <fullName evidence="1">Uncharacterized protein</fullName>
    </submittedName>
</protein>
<gene>
    <name evidence="1" type="ORF">GCM10010302_21980</name>
</gene>